<reference evidence="5 6" key="1">
    <citation type="submission" date="2020-04" db="EMBL/GenBank/DDBJ databases">
        <title>Vibrio sp. SM6, a novel species isolated from seawater.</title>
        <authorList>
            <person name="Wang X."/>
        </authorList>
    </citation>
    <scope>NUCLEOTIDE SEQUENCE [LARGE SCALE GENOMIC DNA]</scope>
    <source>
        <strain evidence="5 6">SM6</strain>
    </source>
</reference>
<dbReference type="Proteomes" id="UP000535589">
    <property type="component" value="Unassembled WGS sequence"/>
</dbReference>
<dbReference type="PROSITE" id="PS50893">
    <property type="entry name" value="ABC_TRANSPORTER_2"/>
    <property type="match status" value="1"/>
</dbReference>
<dbReference type="Pfam" id="PF08352">
    <property type="entry name" value="oligo_HPY"/>
    <property type="match status" value="1"/>
</dbReference>
<feature type="domain" description="ABC transporter" evidence="4">
    <location>
        <begin position="22"/>
        <end position="272"/>
    </location>
</feature>
<evidence type="ECO:0000313" key="6">
    <source>
        <dbReference type="Proteomes" id="UP000535589"/>
    </source>
</evidence>
<dbReference type="SMART" id="SM00382">
    <property type="entry name" value="AAA"/>
    <property type="match status" value="1"/>
</dbReference>
<dbReference type="InterPro" id="IPR050319">
    <property type="entry name" value="ABC_transp_ATP-bind"/>
</dbReference>
<dbReference type="Pfam" id="PF00005">
    <property type="entry name" value="ABC_tran"/>
    <property type="match status" value="1"/>
</dbReference>
<dbReference type="InterPro" id="IPR003593">
    <property type="entry name" value="AAA+_ATPase"/>
</dbReference>
<dbReference type="InterPro" id="IPR027417">
    <property type="entry name" value="P-loop_NTPase"/>
</dbReference>
<evidence type="ECO:0000259" key="4">
    <source>
        <dbReference type="PROSITE" id="PS50893"/>
    </source>
</evidence>
<keyword evidence="2" id="KW-0547">Nucleotide-binding</keyword>
<dbReference type="RefSeq" id="WP_168837162.1">
    <property type="nucleotide sequence ID" value="NZ_JABAIK010000015.1"/>
</dbReference>
<dbReference type="NCBIfam" id="TIGR01727">
    <property type="entry name" value="oligo_HPY"/>
    <property type="match status" value="1"/>
</dbReference>
<dbReference type="InterPro" id="IPR017871">
    <property type="entry name" value="ABC_transporter-like_CS"/>
</dbReference>
<dbReference type="PANTHER" id="PTHR43776">
    <property type="entry name" value="TRANSPORT ATP-BINDING PROTEIN"/>
    <property type="match status" value="1"/>
</dbReference>
<dbReference type="GO" id="GO:0016887">
    <property type="term" value="F:ATP hydrolysis activity"/>
    <property type="evidence" value="ECO:0007669"/>
    <property type="project" value="InterPro"/>
</dbReference>
<dbReference type="FunFam" id="3.40.50.300:FF:000016">
    <property type="entry name" value="Oligopeptide ABC transporter ATP-binding component"/>
    <property type="match status" value="1"/>
</dbReference>
<dbReference type="GO" id="GO:0055085">
    <property type="term" value="P:transmembrane transport"/>
    <property type="evidence" value="ECO:0007669"/>
    <property type="project" value="UniProtKB-ARBA"/>
</dbReference>
<evidence type="ECO:0000256" key="1">
    <source>
        <dbReference type="ARBA" id="ARBA00022448"/>
    </source>
</evidence>
<evidence type="ECO:0000256" key="2">
    <source>
        <dbReference type="ARBA" id="ARBA00022741"/>
    </source>
</evidence>
<keyword evidence="6" id="KW-1185">Reference proteome</keyword>
<protein>
    <submittedName>
        <fullName evidence="5">ABC transporter ATP-binding protein</fullName>
    </submittedName>
</protein>
<organism evidence="5 6">
    <name type="scientific">Vibrio agarilyticus</name>
    <dbReference type="NCBI Taxonomy" id="2726741"/>
    <lineage>
        <taxon>Bacteria</taxon>
        <taxon>Pseudomonadati</taxon>
        <taxon>Pseudomonadota</taxon>
        <taxon>Gammaproteobacteria</taxon>
        <taxon>Vibrionales</taxon>
        <taxon>Vibrionaceae</taxon>
        <taxon>Vibrio</taxon>
    </lineage>
</organism>
<dbReference type="Gene3D" id="3.40.50.300">
    <property type="entry name" value="P-loop containing nucleotide triphosphate hydrolases"/>
    <property type="match status" value="1"/>
</dbReference>
<dbReference type="EMBL" id="JABAIK010000015">
    <property type="protein sequence ID" value="NLS14066.1"/>
    <property type="molecule type" value="Genomic_DNA"/>
</dbReference>
<dbReference type="SUPFAM" id="SSF52540">
    <property type="entry name" value="P-loop containing nucleoside triphosphate hydrolases"/>
    <property type="match status" value="1"/>
</dbReference>
<keyword evidence="1" id="KW-0813">Transport</keyword>
<evidence type="ECO:0000256" key="3">
    <source>
        <dbReference type="ARBA" id="ARBA00022840"/>
    </source>
</evidence>
<proteinExistence type="predicted"/>
<dbReference type="InterPro" id="IPR013563">
    <property type="entry name" value="Oligopep_ABC_C"/>
</dbReference>
<dbReference type="CDD" id="cd03257">
    <property type="entry name" value="ABC_NikE_OppD_transporters"/>
    <property type="match status" value="1"/>
</dbReference>
<sequence length="337" mass="37074">MLNSTVSRAPSSEENRVSSAVLSVRHLVKDFALGHALKSETMRAVNDVSFDLNRGEALAIVGESGSGKSTGARILSRIYRQTSGEVRFKGQLLEDFIAKHGELEYARQVQMIFQDPFGSLNPVHTIYHHIARPLLIHGRANKADVPAKVYQLLELVGLTPVAETAEKYPHELSGGQRQRVAIARAIAVDPEVILADEPISMLDVSVRLGILNLMSDLKDKMGISFMYITHDIATARYFAEKTAVMYVGHMVEWGDSDSVTQTPQHPYSQLLLSAVPKVGNGGRRALAVKKGEIPLWHAESVGCPFVGRCPRATSTCQETMPDVTQLSETHFARCHHL</sequence>
<dbReference type="GO" id="GO:0015833">
    <property type="term" value="P:peptide transport"/>
    <property type="evidence" value="ECO:0007669"/>
    <property type="project" value="InterPro"/>
</dbReference>
<keyword evidence="3 5" id="KW-0067">ATP-binding</keyword>
<comment type="caution">
    <text evidence="5">The sequence shown here is derived from an EMBL/GenBank/DDBJ whole genome shotgun (WGS) entry which is preliminary data.</text>
</comment>
<dbReference type="AlphaFoldDB" id="A0A7X8YHZ8"/>
<name>A0A7X8YHZ8_9VIBR</name>
<accession>A0A7X8YHZ8</accession>
<evidence type="ECO:0000313" key="5">
    <source>
        <dbReference type="EMBL" id="NLS14066.1"/>
    </source>
</evidence>
<dbReference type="InterPro" id="IPR003439">
    <property type="entry name" value="ABC_transporter-like_ATP-bd"/>
</dbReference>
<dbReference type="PANTHER" id="PTHR43776:SF8">
    <property type="entry name" value="ABC TRANSPORTER, ATP-BINDING PROTEIN"/>
    <property type="match status" value="1"/>
</dbReference>
<dbReference type="GO" id="GO:0005524">
    <property type="term" value="F:ATP binding"/>
    <property type="evidence" value="ECO:0007669"/>
    <property type="project" value="UniProtKB-KW"/>
</dbReference>
<gene>
    <name evidence="5" type="ORF">HGP28_14320</name>
</gene>
<dbReference type="PROSITE" id="PS00211">
    <property type="entry name" value="ABC_TRANSPORTER_1"/>
    <property type="match status" value="1"/>
</dbReference>